<keyword evidence="2" id="KW-1185">Reference proteome</keyword>
<evidence type="ECO:0000313" key="1">
    <source>
        <dbReference type="EMBL" id="MBP1873886.1"/>
    </source>
</evidence>
<dbReference type="EMBL" id="JAGGJR010000005">
    <property type="protein sequence ID" value="MBP1873886.1"/>
    <property type="molecule type" value="Genomic_DNA"/>
</dbReference>
<reference evidence="1" key="1">
    <citation type="submission" date="2021-03" db="EMBL/GenBank/DDBJ databases">
        <title>Genomic Encyclopedia of Type Strains, Phase IV (KMG-IV): sequencing the most valuable type-strain genomes for metagenomic binning, comparative biology and taxonomic classification.</title>
        <authorList>
            <person name="Goeker M."/>
        </authorList>
    </citation>
    <scope>NUCLEOTIDE SEQUENCE</scope>
    <source>
        <strain evidence="1">DSM 18131</strain>
    </source>
</reference>
<accession>A0ACC5SYB7</accession>
<protein>
    <submittedName>
        <fullName evidence="1">Ohr subfamily peroxiredoxin</fullName>
    </submittedName>
</protein>
<evidence type="ECO:0000313" key="2">
    <source>
        <dbReference type="Proteomes" id="UP000823773"/>
    </source>
</evidence>
<dbReference type="Proteomes" id="UP000823773">
    <property type="component" value="Unassembled WGS sequence"/>
</dbReference>
<gene>
    <name evidence="1" type="ORF">J2Z19_003605</name>
</gene>
<organism evidence="1 2">
    <name type="scientific">Ensifer adhaerens</name>
    <name type="common">Sinorhizobium morelense</name>
    <dbReference type="NCBI Taxonomy" id="106592"/>
    <lineage>
        <taxon>Bacteria</taxon>
        <taxon>Pseudomonadati</taxon>
        <taxon>Pseudomonadota</taxon>
        <taxon>Alphaproteobacteria</taxon>
        <taxon>Hyphomicrobiales</taxon>
        <taxon>Rhizobiaceae</taxon>
        <taxon>Sinorhizobium/Ensifer group</taxon>
        <taxon>Ensifer</taxon>
    </lineage>
</organism>
<name>A0ACC5SYB7_ENSAD</name>
<comment type="caution">
    <text evidence="1">The sequence shown here is derived from an EMBL/GenBank/DDBJ whole genome shotgun (WGS) entry which is preliminary data.</text>
</comment>
<proteinExistence type="predicted"/>
<sequence>MTEKLLFTGKTYNTGGRNGGTRSSDGQLDIRLSAPHPAAERLFGAAWSACYIGAVQVAASERNITLPAGAEVDAEIDLNVDDGNYFLRARLNVSLPGLDRDIAHQLIHAAHKICPYSKATNGNIDVATNLV</sequence>